<protein>
    <submittedName>
        <fullName evidence="2">ComF operon protein 3</fullName>
    </submittedName>
</protein>
<reference evidence="2 3" key="1">
    <citation type="journal article" date="2015" name="Genome Announc.">
        <title>Expanding the biotechnology potential of lactobacilli through comparative genomics of 213 strains and associated genera.</title>
        <authorList>
            <person name="Sun Z."/>
            <person name="Harris H.M."/>
            <person name="McCann A."/>
            <person name="Guo C."/>
            <person name="Argimon S."/>
            <person name="Zhang W."/>
            <person name="Yang X."/>
            <person name="Jeffery I.B."/>
            <person name="Cooney J.C."/>
            <person name="Kagawa T.F."/>
            <person name="Liu W."/>
            <person name="Song Y."/>
            <person name="Salvetti E."/>
            <person name="Wrobel A."/>
            <person name="Rasinkangas P."/>
            <person name="Parkhill J."/>
            <person name="Rea M.C."/>
            <person name="O'Sullivan O."/>
            <person name="Ritari J."/>
            <person name="Douillard F.P."/>
            <person name="Paul Ross R."/>
            <person name="Yang R."/>
            <person name="Briner A.E."/>
            <person name="Felis G.E."/>
            <person name="de Vos W.M."/>
            <person name="Barrangou R."/>
            <person name="Klaenhammer T.R."/>
            <person name="Caufield P.W."/>
            <person name="Cui Y."/>
            <person name="Zhang H."/>
            <person name="O'Toole P.W."/>
        </authorList>
    </citation>
    <scope>NUCLEOTIDE SEQUENCE [LARGE SCALE GENOMIC DNA]</scope>
    <source>
        <strain evidence="2 3">DSM 20505</strain>
    </source>
</reference>
<dbReference type="SUPFAM" id="SSF53271">
    <property type="entry name" value="PRTase-like"/>
    <property type="match status" value="1"/>
</dbReference>
<dbReference type="AlphaFoldDB" id="A0A0R1ZKP4"/>
<dbReference type="PANTHER" id="PTHR47505:SF1">
    <property type="entry name" value="DNA UTILIZATION PROTEIN YHGH"/>
    <property type="match status" value="1"/>
</dbReference>
<dbReference type="CDD" id="cd06223">
    <property type="entry name" value="PRTases_typeI"/>
    <property type="match status" value="1"/>
</dbReference>
<gene>
    <name evidence="2" type="ORF">FC18_GL001261</name>
</gene>
<dbReference type="InterPro" id="IPR000836">
    <property type="entry name" value="PRTase_dom"/>
</dbReference>
<evidence type="ECO:0000313" key="3">
    <source>
        <dbReference type="Proteomes" id="UP000051679"/>
    </source>
</evidence>
<organism evidence="2 3">
    <name type="scientific">Lacticaseibacillus sharpeae JCM 1186 = DSM 20505</name>
    <dbReference type="NCBI Taxonomy" id="1291052"/>
    <lineage>
        <taxon>Bacteria</taxon>
        <taxon>Bacillati</taxon>
        <taxon>Bacillota</taxon>
        <taxon>Bacilli</taxon>
        <taxon>Lactobacillales</taxon>
        <taxon>Lactobacillaceae</taxon>
        <taxon>Lacticaseibacillus</taxon>
    </lineage>
</organism>
<sequence>MISLQPLIDETLCNQCRELFARIDQQRCCPDCGRAEQTGRCRDCLRWAQLGVPALQNRGLYLYNDAMKELIQQYKGIGDYNLRTCFAADVERLRMVRGATFVPLPTEAKHFAVRGFDPVVGLFGTLPLKMWLAKADTEQPQAQKNRAARLRTPQSFRCVVPAKTLNRTRLICLLDDLYTTGTTLHHAAAAIRDAGYSGKVISRTLIR</sequence>
<proteinExistence type="inferred from homology"/>
<dbReference type="InterPro" id="IPR029057">
    <property type="entry name" value="PRTase-like"/>
</dbReference>
<evidence type="ECO:0000313" key="2">
    <source>
        <dbReference type="EMBL" id="KRM55543.1"/>
    </source>
</evidence>
<dbReference type="Proteomes" id="UP000051679">
    <property type="component" value="Unassembled WGS sequence"/>
</dbReference>
<comment type="caution">
    <text evidence="2">The sequence shown here is derived from an EMBL/GenBank/DDBJ whole genome shotgun (WGS) entry which is preliminary data.</text>
</comment>
<dbReference type="PATRIC" id="fig|1291052.5.peg.1279"/>
<dbReference type="EMBL" id="AYYO01000019">
    <property type="protein sequence ID" value="KRM55543.1"/>
    <property type="molecule type" value="Genomic_DNA"/>
</dbReference>
<dbReference type="InterPro" id="IPR051910">
    <property type="entry name" value="ComF/GntX_DNA_util-trans"/>
</dbReference>
<name>A0A0R1ZKP4_9LACO</name>
<comment type="similarity">
    <text evidence="1">Belongs to the ComF/GntX family.</text>
</comment>
<keyword evidence="3" id="KW-1185">Reference proteome</keyword>
<accession>A0A0R1ZKP4</accession>
<dbReference type="PANTHER" id="PTHR47505">
    <property type="entry name" value="DNA UTILIZATION PROTEIN YHGH"/>
    <property type="match status" value="1"/>
</dbReference>
<evidence type="ECO:0000256" key="1">
    <source>
        <dbReference type="ARBA" id="ARBA00008007"/>
    </source>
</evidence>
<dbReference type="STRING" id="1291052.FC18_GL001261"/>